<dbReference type="GO" id="GO:0004040">
    <property type="term" value="F:amidase activity"/>
    <property type="evidence" value="ECO:0007669"/>
    <property type="project" value="UniProtKB-EC"/>
</dbReference>
<dbReference type="PANTHER" id="PTHR46072:SF9">
    <property type="entry name" value="ACETAMIDASE"/>
    <property type="match status" value="1"/>
</dbReference>
<feature type="domain" description="Amidase" evidence="7">
    <location>
        <begin position="72"/>
        <end position="533"/>
    </location>
</feature>
<sequence>MAEWEKLAADKRARLEKTIPAEWKIHSVPESGSYMDVPTTSGLLSETELQITGSSATDLVAKLASGELKSVDVTTAFCKRAAIAHQLVNCALEFFPENALEQARELDAYFEKHKKPIGPLHGLPVSLKDQFRIKGLETSMGYISWLNKYETAESESVMVTLLRKAGAVFYVKTSVPQTLMTCETFNNIIGRTVNPRNKNWSCGGSSGGEGAIVGIRGGIIGVGTDIGGSIRVPSAFNFLYGIRPSHGRMPYAKMANSMEGQETIHSVTGPLAHSAADIRLFLTSVLSQEPWKYDSKVIPLDWRPQEETVIKNKLASGGLTLGFYNCDGIVLPHPPILRGVETVVSTLKANGHHLVEWKPYKHQYAFDLTNGIYTSDGGADVHRDISASGEPVIPNIKDLLNPDIKAIDMLQLFDAQLKKWQYQNEYLDQWREMEKKLGKELDAIIAPITPTAAVRHDRFRYYGYATTINLLDFTSVVVPVTFADKKVDVKDESLVPLNETDKLVQAEYDADAYDGAPVAVQIIGRRLTEERTLAIAEEVGRLLGNAVTP</sequence>
<evidence type="ECO:0000256" key="6">
    <source>
        <dbReference type="PIRSR" id="PIRSR001221-2"/>
    </source>
</evidence>
<feature type="binding site" evidence="6">
    <location>
        <position position="179"/>
    </location>
    <ligand>
        <name>substrate</name>
    </ligand>
</feature>
<evidence type="ECO:0000313" key="8">
    <source>
        <dbReference type="EMBL" id="QKX56161.1"/>
    </source>
</evidence>
<feature type="binding site" evidence="6">
    <location>
        <position position="205"/>
    </location>
    <ligand>
        <name>substrate</name>
    </ligand>
</feature>
<dbReference type="Pfam" id="PF01425">
    <property type="entry name" value="Amidase"/>
    <property type="match status" value="1"/>
</dbReference>
<dbReference type="InterPro" id="IPR020556">
    <property type="entry name" value="Amidase_CS"/>
</dbReference>
<gene>
    <name evidence="8" type="ORF">TRUGW13939_03261</name>
</gene>
<feature type="active site" description="Acyl-ester intermediate" evidence="5">
    <location>
        <position position="229"/>
    </location>
</feature>
<dbReference type="RefSeq" id="XP_035342339.1">
    <property type="nucleotide sequence ID" value="XM_035486446.1"/>
</dbReference>
<feature type="binding site" evidence="6">
    <location>
        <begin position="226"/>
        <end position="229"/>
    </location>
    <ligand>
        <name>substrate</name>
    </ligand>
</feature>
<evidence type="ECO:0000313" key="9">
    <source>
        <dbReference type="Proteomes" id="UP000509510"/>
    </source>
</evidence>
<keyword evidence="9" id="KW-1185">Reference proteome</keyword>
<comment type="catalytic activity">
    <reaction evidence="1">
        <text>a monocarboxylic acid amide + H2O = a monocarboxylate + NH4(+)</text>
        <dbReference type="Rhea" id="RHEA:12020"/>
        <dbReference type="ChEBI" id="CHEBI:15377"/>
        <dbReference type="ChEBI" id="CHEBI:28938"/>
        <dbReference type="ChEBI" id="CHEBI:35757"/>
        <dbReference type="ChEBI" id="CHEBI:83628"/>
        <dbReference type="EC" id="3.5.1.4"/>
    </reaction>
</comment>
<organism evidence="8 9">
    <name type="scientific">Talaromyces rugulosus</name>
    <name type="common">Penicillium rugulosum</name>
    <dbReference type="NCBI Taxonomy" id="121627"/>
    <lineage>
        <taxon>Eukaryota</taxon>
        <taxon>Fungi</taxon>
        <taxon>Dikarya</taxon>
        <taxon>Ascomycota</taxon>
        <taxon>Pezizomycotina</taxon>
        <taxon>Eurotiomycetes</taxon>
        <taxon>Eurotiomycetidae</taxon>
        <taxon>Eurotiales</taxon>
        <taxon>Trichocomaceae</taxon>
        <taxon>Talaromyces</taxon>
        <taxon>Talaromyces sect. Islandici</taxon>
    </lineage>
</organism>
<accession>A0A7H8QRT2</accession>
<dbReference type="PROSITE" id="PS00571">
    <property type="entry name" value="AMIDASES"/>
    <property type="match status" value="1"/>
</dbReference>
<dbReference type="OrthoDB" id="6428749at2759"/>
<comment type="similarity">
    <text evidence="2">Belongs to the amidase family.</text>
</comment>
<dbReference type="EMBL" id="CP055899">
    <property type="protein sequence ID" value="QKX56161.1"/>
    <property type="molecule type" value="Genomic_DNA"/>
</dbReference>
<evidence type="ECO:0000256" key="4">
    <source>
        <dbReference type="ARBA" id="ARBA00022801"/>
    </source>
</evidence>
<name>A0A7H8QRT2_TALRU</name>
<evidence type="ECO:0000256" key="2">
    <source>
        <dbReference type="ARBA" id="ARBA00009199"/>
    </source>
</evidence>
<proteinExistence type="inferred from homology"/>
<evidence type="ECO:0000259" key="7">
    <source>
        <dbReference type="Pfam" id="PF01425"/>
    </source>
</evidence>
<keyword evidence="4" id="KW-0378">Hydrolase</keyword>
<evidence type="ECO:0000256" key="3">
    <source>
        <dbReference type="ARBA" id="ARBA00012922"/>
    </source>
</evidence>
<evidence type="ECO:0000256" key="5">
    <source>
        <dbReference type="PIRSR" id="PIRSR001221-1"/>
    </source>
</evidence>
<evidence type="ECO:0000256" key="1">
    <source>
        <dbReference type="ARBA" id="ARBA00001311"/>
    </source>
</evidence>
<protein>
    <recommendedName>
        <fullName evidence="3">amidase</fullName>
        <ecNumber evidence="3">3.5.1.4</ecNumber>
    </recommendedName>
</protein>
<dbReference type="GeneID" id="55990766"/>
<dbReference type="SUPFAM" id="SSF75304">
    <property type="entry name" value="Amidase signature (AS) enzymes"/>
    <property type="match status" value="1"/>
</dbReference>
<dbReference type="EC" id="3.5.1.4" evidence="3"/>
<dbReference type="Proteomes" id="UP000509510">
    <property type="component" value="Chromosome II"/>
</dbReference>
<dbReference type="PANTHER" id="PTHR46072">
    <property type="entry name" value="AMIDASE-RELATED-RELATED"/>
    <property type="match status" value="1"/>
</dbReference>
<feature type="active site" description="Charge relay system" evidence="5">
    <location>
        <position position="128"/>
    </location>
</feature>
<feature type="active site" description="Charge relay system" evidence="5">
    <location>
        <position position="205"/>
    </location>
</feature>
<dbReference type="Gene3D" id="3.90.1300.10">
    <property type="entry name" value="Amidase signature (AS) domain"/>
    <property type="match status" value="1"/>
</dbReference>
<dbReference type="PIRSF" id="PIRSF001221">
    <property type="entry name" value="Amidase_fungi"/>
    <property type="match status" value="1"/>
</dbReference>
<reference evidence="9" key="1">
    <citation type="submission" date="2020-06" db="EMBL/GenBank/DDBJ databases">
        <title>A chromosome-scale genome assembly of Talaromyces rugulosus W13939.</title>
        <authorList>
            <person name="Wang B."/>
            <person name="Guo L."/>
            <person name="Ye K."/>
            <person name="Wang L."/>
        </authorList>
    </citation>
    <scope>NUCLEOTIDE SEQUENCE [LARGE SCALE GENOMIC DNA]</scope>
    <source>
        <strain evidence="9">W13939</strain>
    </source>
</reference>
<dbReference type="KEGG" id="trg:TRUGW13939_03261"/>
<dbReference type="InterPro" id="IPR023631">
    <property type="entry name" value="Amidase_dom"/>
</dbReference>
<dbReference type="AlphaFoldDB" id="A0A7H8QRT2"/>
<dbReference type="InterPro" id="IPR036928">
    <property type="entry name" value="AS_sf"/>
</dbReference>